<evidence type="ECO:0000313" key="3">
    <source>
        <dbReference type="EMBL" id="MPM36956.1"/>
    </source>
</evidence>
<dbReference type="InterPro" id="IPR038763">
    <property type="entry name" value="DHH_sf"/>
</dbReference>
<protein>
    <submittedName>
        <fullName evidence="3">Bifunctional oligoribonuclease and PAP phosphatase NrnA</fullName>
        <ecNumber evidence="3">3.1.-.-</ecNumber>
    </submittedName>
</protein>
<keyword evidence="3" id="KW-0378">Hydrolase</keyword>
<dbReference type="Gene3D" id="3.90.1640.10">
    <property type="entry name" value="inorganic pyrophosphatase (n-terminal core)"/>
    <property type="match status" value="1"/>
</dbReference>
<comment type="caution">
    <text evidence="3">The sequence shown here is derived from an EMBL/GenBank/DDBJ whole genome shotgun (WGS) entry which is preliminary data.</text>
</comment>
<evidence type="ECO:0000259" key="1">
    <source>
        <dbReference type="Pfam" id="PF01368"/>
    </source>
</evidence>
<organism evidence="3">
    <name type="scientific">bioreactor metagenome</name>
    <dbReference type="NCBI Taxonomy" id="1076179"/>
    <lineage>
        <taxon>unclassified sequences</taxon>
        <taxon>metagenomes</taxon>
        <taxon>ecological metagenomes</taxon>
    </lineage>
</organism>
<dbReference type="Pfam" id="PF02272">
    <property type="entry name" value="DHHA1"/>
    <property type="match status" value="1"/>
</dbReference>
<feature type="domain" description="DHHA1" evidence="2">
    <location>
        <begin position="244"/>
        <end position="306"/>
    </location>
</feature>
<dbReference type="PANTHER" id="PTHR47618:SF1">
    <property type="entry name" value="BIFUNCTIONAL OLIGORIBONUCLEASE AND PAP PHOSPHATASE NRNA"/>
    <property type="match status" value="1"/>
</dbReference>
<dbReference type="Gene3D" id="3.10.310.30">
    <property type="match status" value="1"/>
</dbReference>
<dbReference type="GO" id="GO:0003676">
    <property type="term" value="F:nucleic acid binding"/>
    <property type="evidence" value="ECO:0007669"/>
    <property type="project" value="InterPro"/>
</dbReference>
<proteinExistence type="predicted"/>
<dbReference type="Pfam" id="PF01368">
    <property type="entry name" value="DHH"/>
    <property type="match status" value="1"/>
</dbReference>
<dbReference type="InterPro" id="IPR051319">
    <property type="entry name" value="Oligoribo/pAp-PDE_c-di-AMP_PDE"/>
</dbReference>
<feature type="domain" description="DDH" evidence="1">
    <location>
        <begin position="20"/>
        <end position="159"/>
    </location>
</feature>
<dbReference type="SUPFAM" id="SSF64182">
    <property type="entry name" value="DHH phosphoesterases"/>
    <property type="match status" value="1"/>
</dbReference>
<dbReference type="AlphaFoldDB" id="A0A644Z7X3"/>
<accession>A0A644Z7X3</accession>
<reference evidence="3" key="1">
    <citation type="submission" date="2019-08" db="EMBL/GenBank/DDBJ databases">
        <authorList>
            <person name="Kucharzyk K."/>
            <person name="Murdoch R.W."/>
            <person name="Higgins S."/>
            <person name="Loffler F."/>
        </authorList>
    </citation>
    <scope>NUCLEOTIDE SEQUENCE</scope>
</reference>
<dbReference type="GO" id="GO:0016787">
    <property type="term" value="F:hydrolase activity"/>
    <property type="evidence" value="ECO:0007669"/>
    <property type="project" value="UniProtKB-KW"/>
</dbReference>
<dbReference type="EC" id="3.1.-.-" evidence="3"/>
<dbReference type="InterPro" id="IPR001667">
    <property type="entry name" value="DDH_dom"/>
</dbReference>
<sequence length="320" mass="35053">MSKKLTMPEVAALFDSTKDIVIVSHINPDGDALGSTLALAAGLRKKGKNVIISIDDDISSYYNFMPGIDQFVRFKPGDVINADLLVINDASSLDRIGVAAECVKAPMLNIDHHVSNTGFADYLYLDVDAAATGEVVFQLFKELDIEIDLQMAFYLYVAIVTDCGYFKYSNTTPQCMNCAAELLAIGVEPDVVSDFLEMKSRDDIKLLSKVLETLAFECNGKIATIDISLENYNPDIATDSFIHYPRYIDGVEVAMMFKGVDEEVTRVSMRSRRLDVSKIALSFGGGGHKRAAGCTIYKNMAEAKKIMLASIVDEMGNCNG</sequence>
<evidence type="ECO:0000259" key="2">
    <source>
        <dbReference type="Pfam" id="PF02272"/>
    </source>
</evidence>
<dbReference type="EMBL" id="VSSQ01007781">
    <property type="protein sequence ID" value="MPM36956.1"/>
    <property type="molecule type" value="Genomic_DNA"/>
</dbReference>
<gene>
    <name evidence="3" type="primary">nrnA_21</name>
    <name evidence="3" type="ORF">SDC9_83560</name>
</gene>
<name>A0A644Z7X3_9ZZZZ</name>
<dbReference type="InterPro" id="IPR003156">
    <property type="entry name" value="DHHA1_dom"/>
</dbReference>
<dbReference type="PANTHER" id="PTHR47618">
    <property type="entry name" value="BIFUNCTIONAL OLIGORIBONUCLEASE AND PAP PHOSPHATASE NRNA"/>
    <property type="match status" value="1"/>
</dbReference>